<evidence type="ECO:0000313" key="2">
    <source>
        <dbReference type="EMBL" id="KAB2330288.1"/>
    </source>
</evidence>
<dbReference type="AlphaFoldDB" id="A0A7V7RIN5"/>
<name>A0A7V7RIN5_9BACI</name>
<dbReference type="EMBL" id="WBOT01000008">
    <property type="protein sequence ID" value="KAB2330288.1"/>
    <property type="molecule type" value="Genomic_DNA"/>
</dbReference>
<dbReference type="Proteomes" id="UP000441354">
    <property type="component" value="Unassembled WGS sequence"/>
</dbReference>
<feature type="domain" description="Regulatory protein YycH-like" evidence="1">
    <location>
        <begin position="52"/>
        <end position="264"/>
    </location>
</feature>
<gene>
    <name evidence="2" type="ORF">F7732_19235</name>
</gene>
<dbReference type="GO" id="GO:0016020">
    <property type="term" value="C:membrane"/>
    <property type="evidence" value="ECO:0007669"/>
    <property type="project" value="InterPro"/>
</dbReference>
<accession>A0A7V7RIN5</accession>
<evidence type="ECO:0000259" key="1">
    <source>
        <dbReference type="Pfam" id="PF09648"/>
    </source>
</evidence>
<organism evidence="2 3">
    <name type="scientific">Bacillus mesophilum</name>
    <dbReference type="NCBI Taxonomy" id="1071718"/>
    <lineage>
        <taxon>Bacteria</taxon>
        <taxon>Bacillati</taxon>
        <taxon>Bacillota</taxon>
        <taxon>Bacilli</taxon>
        <taxon>Bacillales</taxon>
        <taxon>Bacillaceae</taxon>
        <taxon>Bacillus</taxon>
    </lineage>
</organism>
<dbReference type="Pfam" id="PF09648">
    <property type="entry name" value="YycI"/>
    <property type="match status" value="1"/>
</dbReference>
<dbReference type="InterPro" id="IPR042274">
    <property type="entry name" value="YycH/YycI_2"/>
</dbReference>
<evidence type="ECO:0000313" key="3">
    <source>
        <dbReference type="Proteomes" id="UP000441354"/>
    </source>
</evidence>
<reference evidence="2 3" key="1">
    <citation type="journal article" date="2014" name="Arch. Microbiol.">
        <title>Bacillus mesophilum sp. nov., strain IITR-54T, a novel 4-chlorobiphenyl dechlorinating bacterium.</title>
        <authorList>
            <person name="Manickam N."/>
            <person name="Singh N.K."/>
            <person name="Bajaj A."/>
            <person name="Kumar R.M."/>
            <person name="Kaur G."/>
            <person name="Kaur N."/>
            <person name="Bala M."/>
            <person name="Kumar A."/>
            <person name="Mayilraj S."/>
        </authorList>
    </citation>
    <scope>NUCLEOTIDE SEQUENCE [LARGE SCALE GENOMIC DNA]</scope>
    <source>
        <strain evidence="2 3">IITR-54</strain>
    </source>
</reference>
<proteinExistence type="predicted"/>
<dbReference type="Gene3D" id="3.30.310.160">
    <property type="entry name" value="YycH protein, domain 2"/>
    <property type="match status" value="1"/>
</dbReference>
<comment type="caution">
    <text evidence="2">The sequence shown here is derived from an EMBL/GenBank/DDBJ whole genome shotgun (WGS) entry which is preliminary data.</text>
</comment>
<keyword evidence="3" id="KW-1185">Reference proteome</keyword>
<dbReference type="InterPro" id="IPR018604">
    <property type="entry name" value="YycI-like"/>
</dbReference>
<sequence length="279" mass="31980">MAGIGLCCPWRRQEGSTVDWSKIKTIFIIAFLVLDVYLIYEFSKLRDASQLALESEASVENRLRADGIEFPELKNDNNEVNLINAERAEFTEEDLEDAKFDEQSAEINRGKELVVSLDEPYAIDEDADLEELNTFLDAYIIHADQYAFWERGETTITFYQTFEGKMFYKNNNGRLTLFLNPEGEIVSYTQTLLTGIEDRVEVEDPVPPLSAMETLYQNGKLLPNSVITDVEIGYYTFLSENTTTYTLTPVWRFVVKDQGSLYVNVKYGDIIDLSNIENN</sequence>
<protein>
    <recommendedName>
        <fullName evidence="1">Regulatory protein YycH-like domain-containing protein</fullName>
    </recommendedName>
</protein>